<sequence length="77" mass="8419">MKSSLFFIVTLMLSLNLQAQQSLYVSGTIKNDKGQILTSATVFIDGSDRYTKTDADGNYRFNNLKAGAYTIAVSMIG</sequence>
<feature type="signal peptide" evidence="1">
    <location>
        <begin position="1"/>
        <end position="19"/>
    </location>
</feature>
<dbReference type="EMBL" id="JBHUON010000006">
    <property type="protein sequence ID" value="MFD2864390.1"/>
    <property type="molecule type" value="Genomic_DNA"/>
</dbReference>
<reference evidence="3" key="1">
    <citation type="journal article" date="2019" name="Int. J. Syst. Evol. Microbiol.">
        <title>The Global Catalogue of Microorganisms (GCM) 10K type strain sequencing project: providing services to taxonomists for standard genome sequencing and annotation.</title>
        <authorList>
            <consortium name="The Broad Institute Genomics Platform"/>
            <consortium name="The Broad Institute Genome Sequencing Center for Infectious Disease"/>
            <person name="Wu L."/>
            <person name="Ma J."/>
        </authorList>
    </citation>
    <scope>NUCLEOTIDE SEQUENCE [LARGE SCALE GENOMIC DNA]</scope>
    <source>
        <strain evidence="3">KCTC 52232</strain>
    </source>
</reference>
<comment type="caution">
    <text evidence="2">The sequence shown here is derived from an EMBL/GenBank/DDBJ whole genome shotgun (WGS) entry which is preliminary data.</text>
</comment>
<evidence type="ECO:0000313" key="3">
    <source>
        <dbReference type="Proteomes" id="UP001597601"/>
    </source>
</evidence>
<dbReference type="Gene3D" id="2.60.40.1120">
    <property type="entry name" value="Carboxypeptidase-like, regulatory domain"/>
    <property type="match status" value="1"/>
</dbReference>
<organism evidence="2 3">
    <name type="scientific">Mucilaginibacter antarcticus</name>
    <dbReference type="NCBI Taxonomy" id="1855725"/>
    <lineage>
        <taxon>Bacteria</taxon>
        <taxon>Pseudomonadati</taxon>
        <taxon>Bacteroidota</taxon>
        <taxon>Sphingobacteriia</taxon>
        <taxon>Sphingobacteriales</taxon>
        <taxon>Sphingobacteriaceae</taxon>
        <taxon>Mucilaginibacter</taxon>
    </lineage>
</organism>
<keyword evidence="3" id="KW-1185">Reference proteome</keyword>
<dbReference type="InterPro" id="IPR013784">
    <property type="entry name" value="Carb-bd-like_fold"/>
</dbReference>
<accession>A0ABW5XPZ2</accession>
<dbReference type="RefSeq" id="WP_377124870.1">
    <property type="nucleotide sequence ID" value="NZ_JBHUON010000006.1"/>
</dbReference>
<evidence type="ECO:0000313" key="2">
    <source>
        <dbReference type="EMBL" id="MFD2864390.1"/>
    </source>
</evidence>
<dbReference type="Pfam" id="PF13620">
    <property type="entry name" value="CarboxypepD_reg"/>
    <property type="match status" value="1"/>
</dbReference>
<evidence type="ECO:0000256" key="1">
    <source>
        <dbReference type="SAM" id="SignalP"/>
    </source>
</evidence>
<name>A0ABW5XPZ2_9SPHI</name>
<protein>
    <submittedName>
        <fullName evidence="2">Carboxypeptidase-like regulatory domain-containing protein</fullName>
    </submittedName>
</protein>
<keyword evidence="1" id="KW-0732">Signal</keyword>
<gene>
    <name evidence="2" type="ORF">ACFSYC_06780</name>
</gene>
<dbReference type="Proteomes" id="UP001597601">
    <property type="component" value="Unassembled WGS sequence"/>
</dbReference>
<feature type="chain" id="PRO_5046323218" evidence="1">
    <location>
        <begin position="20"/>
        <end position="77"/>
    </location>
</feature>
<dbReference type="SUPFAM" id="SSF49452">
    <property type="entry name" value="Starch-binding domain-like"/>
    <property type="match status" value="1"/>
</dbReference>
<proteinExistence type="predicted"/>